<sequence>MTQGKVPDYLQTTIERESNLSHHQYLIQNNALWESRFSFVSFQTILLLRNMMTDQQKILSGFT</sequence>
<evidence type="ECO:0000313" key="2">
    <source>
        <dbReference type="Proteomes" id="UP000752814"/>
    </source>
</evidence>
<proteinExistence type="predicted"/>
<organism evidence="1 2">
    <name type="scientific">Candidatus Methanomassiliicoccus intestinalis</name>
    <dbReference type="NCBI Taxonomy" id="1406512"/>
    <lineage>
        <taxon>Archaea</taxon>
        <taxon>Methanobacteriati</taxon>
        <taxon>Thermoplasmatota</taxon>
        <taxon>Thermoplasmata</taxon>
        <taxon>Methanomassiliicoccales</taxon>
        <taxon>Methanomassiliicoccaceae</taxon>
        <taxon>Methanomassiliicoccus</taxon>
    </lineage>
</organism>
<dbReference type="Proteomes" id="UP000752814">
    <property type="component" value="Unassembled WGS sequence"/>
</dbReference>
<protein>
    <submittedName>
        <fullName evidence="1">Uncharacterized protein</fullName>
    </submittedName>
</protein>
<gene>
    <name evidence="1" type="ORF">A3207_07665</name>
</gene>
<name>A0A8J8PDA5_9ARCH</name>
<comment type="caution">
    <text evidence="1">The sequence shown here is derived from an EMBL/GenBank/DDBJ whole genome shotgun (WGS) entry which is preliminary data.</text>
</comment>
<evidence type="ECO:0000313" key="1">
    <source>
        <dbReference type="EMBL" id="TQS83464.1"/>
    </source>
</evidence>
<reference evidence="1" key="1">
    <citation type="submission" date="2016-03" db="EMBL/GenBank/DDBJ databases">
        <authorList>
            <person name="Borrel G."/>
            <person name="Mccann A."/>
            <person name="O'Toole P.W."/>
        </authorList>
    </citation>
    <scope>NUCLEOTIDE SEQUENCE</scope>
    <source>
        <strain evidence="1">183</strain>
    </source>
</reference>
<accession>A0A8J8PDA5</accession>
<dbReference type="AlphaFoldDB" id="A0A8J8PDA5"/>
<dbReference type="EMBL" id="LVVT01000010">
    <property type="protein sequence ID" value="TQS83464.1"/>
    <property type="molecule type" value="Genomic_DNA"/>
</dbReference>